<dbReference type="CDD" id="cd00190">
    <property type="entry name" value="Tryp_SPc"/>
    <property type="match status" value="1"/>
</dbReference>
<accession>A0A3M7SEX1</accession>
<dbReference type="CDD" id="cd00200">
    <property type="entry name" value="WD40"/>
    <property type="match status" value="1"/>
</dbReference>
<dbReference type="InterPro" id="IPR019775">
    <property type="entry name" value="WD40_repeat_CS"/>
</dbReference>
<dbReference type="Gene3D" id="2.130.10.10">
    <property type="entry name" value="YVTN repeat-like/Quinoprotein amine dehydrogenase"/>
    <property type="match status" value="2"/>
</dbReference>
<dbReference type="OrthoDB" id="6514235at2759"/>
<evidence type="ECO:0000256" key="5">
    <source>
        <dbReference type="ARBA" id="ARBA00022737"/>
    </source>
</evidence>
<dbReference type="Proteomes" id="UP000276133">
    <property type="component" value="Unassembled WGS sequence"/>
</dbReference>
<dbReference type="InterPro" id="IPR015943">
    <property type="entry name" value="WD40/YVTN_repeat-like_dom_sf"/>
</dbReference>
<keyword evidence="10" id="KW-1133">Transmembrane helix</keyword>
<keyword evidence="10" id="KW-0812">Transmembrane</keyword>
<dbReference type="SUPFAM" id="SSF50978">
    <property type="entry name" value="WD40 repeat-like"/>
    <property type="match status" value="1"/>
</dbReference>
<dbReference type="PANTHER" id="PTHR22847:SF637">
    <property type="entry name" value="WD REPEAT DOMAIN 5B"/>
    <property type="match status" value="1"/>
</dbReference>
<keyword evidence="13" id="KW-1185">Reference proteome</keyword>
<dbReference type="InterPro" id="IPR009003">
    <property type="entry name" value="Peptidase_S1_PA"/>
</dbReference>
<dbReference type="PRINTS" id="PR00320">
    <property type="entry name" value="GPROTEINBRPT"/>
</dbReference>
<evidence type="ECO:0000313" key="12">
    <source>
        <dbReference type="EMBL" id="RNA34090.1"/>
    </source>
</evidence>
<feature type="transmembrane region" description="Helical" evidence="10">
    <location>
        <begin position="39"/>
        <end position="65"/>
    </location>
</feature>
<feature type="domain" description="Peptidase S1" evidence="11">
    <location>
        <begin position="153"/>
        <end position="399"/>
    </location>
</feature>
<evidence type="ECO:0000256" key="7">
    <source>
        <dbReference type="ARBA" id="ARBA00023180"/>
    </source>
</evidence>
<name>A0A3M7SEX1_BRAPC</name>
<dbReference type="InterPro" id="IPR018114">
    <property type="entry name" value="TRYPSIN_HIS"/>
</dbReference>
<evidence type="ECO:0000256" key="6">
    <source>
        <dbReference type="ARBA" id="ARBA00023157"/>
    </source>
</evidence>
<evidence type="ECO:0000256" key="3">
    <source>
        <dbReference type="ARBA" id="ARBA00022574"/>
    </source>
</evidence>
<feature type="repeat" description="WD" evidence="8">
    <location>
        <begin position="636"/>
        <end position="676"/>
    </location>
</feature>
<keyword evidence="6" id="KW-1015">Disulfide bond</keyword>
<comment type="caution">
    <text evidence="12">The sequence shown here is derived from an EMBL/GenBank/DDBJ whole genome shotgun (WGS) entry which is preliminary data.</text>
</comment>
<dbReference type="GO" id="GO:1990234">
    <property type="term" value="C:transferase complex"/>
    <property type="evidence" value="ECO:0007669"/>
    <property type="project" value="UniProtKB-ARBA"/>
</dbReference>
<dbReference type="PROSITE" id="PS00134">
    <property type="entry name" value="TRYPSIN_HIS"/>
    <property type="match status" value="1"/>
</dbReference>
<dbReference type="PROSITE" id="PS50082">
    <property type="entry name" value="WD_REPEATS_2"/>
    <property type="match status" value="5"/>
</dbReference>
<evidence type="ECO:0000259" key="11">
    <source>
        <dbReference type="PROSITE" id="PS50240"/>
    </source>
</evidence>
<dbReference type="InterPro" id="IPR001314">
    <property type="entry name" value="Peptidase_S1A"/>
</dbReference>
<dbReference type="Pfam" id="PF00400">
    <property type="entry name" value="WD40"/>
    <property type="match status" value="7"/>
</dbReference>
<organism evidence="12 13">
    <name type="scientific">Brachionus plicatilis</name>
    <name type="common">Marine rotifer</name>
    <name type="synonym">Brachionus muelleri</name>
    <dbReference type="NCBI Taxonomy" id="10195"/>
    <lineage>
        <taxon>Eukaryota</taxon>
        <taxon>Metazoa</taxon>
        <taxon>Spiralia</taxon>
        <taxon>Gnathifera</taxon>
        <taxon>Rotifera</taxon>
        <taxon>Eurotatoria</taxon>
        <taxon>Monogononta</taxon>
        <taxon>Pseudotrocha</taxon>
        <taxon>Ploima</taxon>
        <taxon>Brachionidae</taxon>
        <taxon>Brachionus</taxon>
    </lineage>
</organism>
<dbReference type="GO" id="GO:0004252">
    <property type="term" value="F:serine-type endopeptidase activity"/>
    <property type="evidence" value="ECO:0007669"/>
    <property type="project" value="InterPro"/>
</dbReference>
<dbReference type="FunFam" id="2.40.10.10:FF:000054">
    <property type="entry name" value="Complement C1r subcomponent"/>
    <property type="match status" value="1"/>
</dbReference>
<dbReference type="InterPro" id="IPR036322">
    <property type="entry name" value="WD40_repeat_dom_sf"/>
</dbReference>
<dbReference type="SMART" id="SM00020">
    <property type="entry name" value="Tryp_SPc"/>
    <property type="match status" value="1"/>
</dbReference>
<comment type="subcellular location">
    <subcellularLocation>
        <location evidence="1">Secreted</location>
    </subcellularLocation>
</comment>
<dbReference type="PROSITE" id="PS00678">
    <property type="entry name" value="WD_REPEATS_1"/>
    <property type="match status" value="2"/>
</dbReference>
<feature type="repeat" description="WD" evidence="8">
    <location>
        <begin position="595"/>
        <end position="635"/>
    </location>
</feature>
<dbReference type="PANTHER" id="PTHR22847">
    <property type="entry name" value="WD40 REPEAT PROTEIN"/>
    <property type="match status" value="1"/>
</dbReference>
<keyword evidence="9" id="KW-0378">Hydrolase</keyword>
<keyword evidence="5" id="KW-0677">Repeat</keyword>
<evidence type="ECO:0000256" key="1">
    <source>
        <dbReference type="ARBA" id="ARBA00004613"/>
    </source>
</evidence>
<feature type="repeat" description="WD" evidence="8">
    <location>
        <begin position="554"/>
        <end position="594"/>
    </location>
</feature>
<sequence length="791" mass="89282">MMIYTVDENLSSKNACERAEASVAGHQPASNPKKCSRCLLSFIIVSVSFIVLCCIIMAIMTASVFSKTNDLKDLYKKNKQLDLIFSNESSGLSNDQFQLERNMLGWLKNTIQKKILGNHQNKYLSSNEQLFAKYTPQECGMPGIQPRFLNTRIMNGKEAIPNSWPWAVSIGLEGPRDKVPHACGGTLINKRTVITAAHCVIRNSIFTLVGNPTPYTKYRSIEKMMRIYIGVHDRASIDNKNIYGVESIIMHERFDPITFKNDIAIIRLDRDVSPSYGIGFACLGKLNQVQPGDTVYAIGWGYTENSRNQASRYLMQVDLKVQKKENCLIQYIDIDQFCAGNIFLKKDTCNGDSGGPILKFINNRWTLVGIVSNGDVSCAGTGIYINVAFFYDWILQKSRLQQSNSISITLPCGFVVCLSHINTQEEVTICLVCQNHQINIQKCFNMPKNRLQLQSANYGCWIEPDLDLNMTTDLDHHDCLINDPSIDINNNSLQSLNHEHPRYSNLRYSSFQLFDNHNSHLYWLEPTPAGEFVCASDNSIKIWDSNTGNLLKCINGHLNRVFNLRILSNNEVASASADKTIKLWNYFTGENLKTFIGHKDWVNCLAEMSNGNLVSGSDDYSIKVWDLESDHCIKTLVGHNYYVHDIKLTSDGELISSSADRTLKIWDLCTGQCKNTLIGHSNWLGRLLVLKNGDLVSSSTDKTLKLWDKNSGKCVRTFEEQGDLITNVKELDNGDIISTSKDGYVKIWDFKTAKCLKTVKPFNDVITCLHIFPDGQFLTGCINRLLKLWTI</sequence>
<protein>
    <recommendedName>
        <fullName evidence="11">Peptidase S1 domain-containing protein</fullName>
    </recommendedName>
</protein>
<gene>
    <name evidence="12" type="ORF">BpHYR1_009854</name>
</gene>
<keyword evidence="2" id="KW-0964">Secreted</keyword>
<dbReference type="AlphaFoldDB" id="A0A3M7SEX1"/>
<feature type="repeat" description="WD" evidence="8">
    <location>
        <begin position="695"/>
        <end position="717"/>
    </location>
</feature>
<dbReference type="InterPro" id="IPR020472">
    <property type="entry name" value="WD40_PAC1"/>
</dbReference>
<dbReference type="InterPro" id="IPR001680">
    <property type="entry name" value="WD40_rpt"/>
</dbReference>
<dbReference type="InterPro" id="IPR001254">
    <property type="entry name" value="Trypsin_dom"/>
</dbReference>
<dbReference type="Gene3D" id="2.40.10.10">
    <property type="entry name" value="Trypsin-like serine proteases"/>
    <property type="match status" value="1"/>
</dbReference>
<feature type="repeat" description="WD" evidence="8">
    <location>
        <begin position="736"/>
        <end position="758"/>
    </location>
</feature>
<keyword evidence="4" id="KW-0732">Signal</keyword>
<dbReference type="InterPro" id="IPR033116">
    <property type="entry name" value="TRYPSIN_SER"/>
</dbReference>
<keyword evidence="9" id="KW-0645">Protease</keyword>
<evidence type="ECO:0000313" key="13">
    <source>
        <dbReference type="Proteomes" id="UP000276133"/>
    </source>
</evidence>
<keyword evidence="3 8" id="KW-0853">WD repeat</keyword>
<dbReference type="EMBL" id="REGN01001524">
    <property type="protein sequence ID" value="RNA34090.1"/>
    <property type="molecule type" value="Genomic_DNA"/>
</dbReference>
<dbReference type="PRINTS" id="PR00722">
    <property type="entry name" value="CHYMOTRYPSIN"/>
</dbReference>
<evidence type="ECO:0000256" key="2">
    <source>
        <dbReference type="ARBA" id="ARBA00022525"/>
    </source>
</evidence>
<evidence type="ECO:0000256" key="8">
    <source>
        <dbReference type="PROSITE-ProRule" id="PRU00221"/>
    </source>
</evidence>
<evidence type="ECO:0000256" key="10">
    <source>
        <dbReference type="SAM" id="Phobius"/>
    </source>
</evidence>
<dbReference type="SUPFAM" id="SSF50494">
    <property type="entry name" value="Trypsin-like serine proteases"/>
    <property type="match status" value="1"/>
</dbReference>
<dbReference type="PROSITE" id="PS00135">
    <property type="entry name" value="TRYPSIN_SER"/>
    <property type="match status" value="1"/>
</dbReference>
<reference evidence="12 13" key="1">
    <citation type="journal article" date="2018" name="Sci. Rep.">
        <title>Genomic signatures of local adaptation to the degree of environmental predictability in rotifers.</title>
        <authorList>
            <person name="Franch-Gras L."/>
            <person name="Hahn C."/>
            <person name="Garcia-Roger E.M."/>
            <person name="Carmona M.J."/>
            <person name="Serra M."/>
            <person name="Gomez A."/>
        </authorList>
    </citation>
    <scope>NUCLEOTIDE SEQUENCE [LARGE SCALE GENOMIC DNA]</scope>
    <source>
        <strain evidence="12">HYR1</strain>
    </source>
</reference>
<dbReference type="InterPro" id="IPR043504">
    <property type="entry name" value="Peptidase_S1_PA_chymotrypsin"/>
</dbReference>
<keyword evidence="9" id="KW-0720">Serine protease</keyword>
<dbReference type="PROSITE" id="PS50240">
    <property type="entry name" value="TRYPSIN_DOM"/>
    <property type="match status" value="1"/>
</dbReference>
<dbReference type="STRING" id="10195.A0A3M7SEX1"/>
<keyword evidence="7" id="KW-0325">Glycoprotein</keyword>
<evidence type="ECO:0000256" key="4">
    <source>
        <dbReference type="ARBA" id="ARBA00022729"/>
    </source>
</evidence>
<dbReference type="GO" id="GO:0006508">
    <property type="term" value="P:proteolysis"/>
    <property type="evidence" value="ECO:0007669"/>
    <property type="project" value="UniProtKB-KW"/>
</dbReference>
<dbReference type="FunFam" id="2.40.10.10:FF:000068">
    <property type="entry name" value="transmembrane protease serine 2"/>
    <property type="match status" value="1"/>
</dbReference>
<proteinExistence type="predicted"/>
<dbReference type="Pfam" id="PF00089">
    <property type="entry name" value="Trypsin"/>
    <property type="match status" value="1"/>
</dbReference>
<keyword evidence="10" id="KW-0472">Membrane</keyword>
<evidence type="ECO:0000256" key="9">
    <source>
        <dbReference type="RuleBase" id="RU363034"/>
    </source>
</evidence>
<dbReference type="GO" id="GO:0005576">
    <property type="term" value="C:extracellular region"/>
    <property type="evidence" value="ECO:0007669"/>
    <property type="project" value="UniProtKB-SubCell"/>
</dbReference>
<dbReference type="SMART" id="SM00320">
    <property type="entry name" value="WD40"/>
    <property type="match status" value="7"/>
</dbReference>
<dbReference type="PROSITE" id="PS50294">
    <property type="entry name" value="WD_REPEATS_REGION"/>
    <property type="match status" value="3"/>
</dbReference>